<evidence type="ECO:0000313" key="13">
    <source>
        <dbReference type="EMBL" id="KAG7483774.1"/>
    </source>
</evidence>
<sequence>MDDDEVIFDTPPSDGMRTAIQVEGAANQENARGEGIDNHSESSHGPQSQKTVTESSDSDSGDSLFLTQSVVQPLRSVRRQRAQECPDSVEEPCCEGSGPSSPDRTWDTQLKPKRICKVNKERRRKQRWKGHVFPFLDKFYKRKHLPRHKCLTFEHAALGGFFKCMKKKSKGDCVLPPVPLSVLQKQWYLPISRELSPSSDPEENEDFEGNEDSCDIKVVERYCFILEFEKRKRGQRPWFEGPV</sequence>
<evidence type="ECO:0000256" key="9">
    <source>
        <dbReference type="ARBA" id="ARBA00025940"/>
    </source>
</evidence>
<dbReference type="OrthoDB" id="9950926at2759"/>
<evidence type="ECO:0000256" key="3">
    <source>
        <dbReference type="ARBA" id="ARBA00022553"/>
    </source>
</evidence>
<evidence type="ECO:0000256" key="5">
    <source>
        <dbReference type="ARBA" id="ARBA00023125"/>
    </source>
</evidence>
<evidence type="ECO:0000256" key="2">
    <source>
        <dbReference type="ARBA" id="ARBA00018992"/>
    </source>
</evidence>
<dbReference type="Proteomes" id="UP001046870">
    <property type="component" value="Chromosome 3"/>
</dbReference>
<evidence type="ECO:0000256" key="4">
    <source>
        <dbReference type="ARBA" id="ARBA00023015"/>
    </source>
</evidence>
<proteinExistence type="predicted"/>
<keyword evidence="3" id="KW-0597">Phosphoprotein</keyword>
<dbReference type="Pfam" id="PF15333">
    <property type="entry name" value="TAF1D"/>
    <property type="match status" value="1"/>
</dbReference>
<evidence type="ECO:0000313" key="14">
    <source>
        <dbReference type="Proteomes" id="UP001046870"/>
    </source>
</evidence>
<protein>
    <recommendedName>
        <fullName evidence="2">TATA box-binding protein-associated factor RNA polymerase I subunit D</fullName>
    </recommendedName>
    <alternativeName>
        <fullName evidence="11">TATA box-binding protein-associated factor 1D</fullName>
    </alternativeName>
    <alternativeName>
        <fullName evidence="10">Transcription initiation factor SL1/TIF-IB subunit D</fullName>
    </alternativeName>
</protein>
<evidence type="ECO:0000256" key="8">
    <source>
        <dbReference type="ARBA" id="ARBA00025110"/>
    </source>
</evidence>
<evidence type="ECO:0000256" key="12">
    <source>
        <dbReference type="SAM" id="MobiDB-lite"/>
    </source>
</evidence>
<organism evidence="13 14">
    <name type="scientific">Megalops atlanticus</name>
    <name type="common">Tarpon</name>
    <name type="synonym">Clupea gigantea</name>
    <dbReference type="NCBI Taxonomy" id="7932"/>
    <lineage>
        <taxon>Eukaryota</taxon>
        <taxon>Metazoa</taxon>
        <taxon>Chordata</taxon>
        <taxon>Craniata</taxon>
        <taxon>Vertebrata</taxon>
        <taxon>Euteleostomi</taxon>
        <taxon>Actinopterygii</taxon>
        <taxon>Neopterygii</taxon>
        <taxon>Teleostei</taxon>
        <taxon>Elopiformes</taxon>
        <taxon>Megalopidae</taxon>
        <taxon>Megalops</taxon>
    </lineage>
</organism>
<comment type="subcellular location">
    <subcellularLocation>
        <location evidence="1">Nucleus</location>
    </subcellularLocation>
</comment>
<gene>
    <name evidence="13" type="ORF">MATL_G00041840</name>
</gene>
<keyword evidence="14" id="KW-1185">Reference proteome</keyword>
<feature type="compositionally biased region" description="Basic and acidic residues" evidence="12">
    <location>
        <begin position="31"/>
        <end position="42"/>
    </location>
</feature>
<evidence type="ECO:0000256" key="1">
    <source>
        <dbReference type="ARBA" id="ARBA00004123"/>
    </source>
</evidence>
<feature type="region of interest" description="Disordered" evidence="12">
    <location>
        <begin position="22"/>
        <end position="107"/>
    </location>
</feature>
<comment type="caution">
    <text evidence="13">The sequence shown here is derived from an EMBL/GenBank/DDBJ whole genome shotgun (WGS) entry which is preliminary data.</text>
</comment>
<feature type="compositionally biased region" description="Polar residues" evidence="12">
    <location>
        <begin position="43"/>
        <end position="54"/>
    </location>
</feature>
<comment type="subunit">
    <text evidence="9">Component of the transcription factor SL1/TIF-IB complex, composed of TBP and at least TAF1A, TAF1B, TAF1C and TAF1D. Interacts with UBTF.</text>
</comment>
<dbReference type="PANTHER" id="PTHR14562:SF3">
    <property type="entry name" value="TATA BOX-BINDING PROTEIN-ASSOCIATED FACTOR RNA POLYMERASE I SUBUNIT D"/>
    <property type="match status" value="1"/>
</dbReference>
<dbReference type="GO" id="GO:0006355">
    <property type="term" value="P:regulation of DNA-templated transcription"/>
    <property type="evidence" value="ECO:0007669"/>
    <property type="project" value="InterPro"/>
</dbReference>
<evidence type="ECO:0000256" key="10">
    <source>
        <dbReference type="ARBA" id="ARBA00030353"/>
    </source>
</evidence>
<comment type="function">
    <text evidence="8">Component of the transcription factor SL1/TIF-IB complex, which is involved in the assembly of the PIC (preinitiation complex) during RNA polymerase I-dependent transcription. The rate of PIC formation probably is primarily dependent on the rate of association of SL1/TIF-IB with the rDNA promoter. SL1/TIF-IB is involved in stabilization of nucleolar transcription factor 1/UBTF on rDNA. Formation of SL1/TIF-IB excludes the association of TBP with TFIID subunits.</text>
</comment>
<evidence type="ECO:0000256" key="11">
    <source>
        <dbReference type="ARBA" id="ARBA00032499"/>
    </source>
</evidence>
<dbReference type="GO" id="GO:0003677">
    <property type="term" value="F:DNA binding"/>
    <property type="evidence" value="ECO:0007669"/>
    <property type="project" value="UniProtKB-KW"/>
</dbReference>
<dbReference type="GO" id="GO:0005668">
    <property type="term" value="C:RNA polymerase transcription factor SL1 complex"/>
    <property type="evidence" value="ECO:0007669"/>
    <property type="project" value="InterPro"/>
</dbReference>
<dbReference type="GO" id="GO:0005654">
    <property type="term" value="C:nucleoplasm"/>
    <property type="evidence" value="ECO:0007669"/>
    <property type="project" value="TreeGrafter"/>
</dbReference>
<dbReference type="PANTHER" id="PTHR14562">
    <property type="entry name" value="TATA BOX-BINDING PROTEIN ASSOCIATED FACTOR RNA POLYMERASE I SUBUNIT D"/>
    <property type="match status" value="1"/>
</dbReference>
<name>A0A9D3TA71_MEGAT</name>
<keyword evidence="5" id="KW-0238">DNA-binding</keyword>
<accession>A0A9D3TA71</accession>
<keyword evidence="4" id="KW-0805">Transcription regulation</keyword>
<reference evidence="13" key="1">
    <citation type="submission" date="2021-01" db="EMBL/GenBank/DDBJ databases">
        <authorList>
            <person name="Zahm M."/>
            <person name="Roques C."/>
            <person name="Cabau C."/>
            <person name="Klopp C."/>
            <person name="Donnadieu C."/>
            <person name="Jouanno E."/>
            <person name="Lampietro C."/>
            <person name="Louis A."/>
            <person name="Herpin A."/>
            <person name="Echchiki A."/>
            <person name="Berthelot C."/>
            <person name="Parey E."/>
            <person name="Roest-Crollius H."/>
            <person name="Braasch I."/>
            <person name="Postlethwait J."/>
            <person name="Bobe J."/>
            <person name="Montfort J."/>
            <person name="Bouchez O."/>
            <person name="Begum T."/>
            <person name="Mejri S."/>
            <person name="Adams A."/>
            <person name="Chen W.-J."/>
            <person name="Guiguen Y."/>
        </authorList>
    </citation>
    <scope>NUCLEOTIDE SEQUENCE</scope>
    <source>
        <strain evidence="13">YG-15Mar2019-1</strain>
        <tissue evidence="13">Brain</tissue>
    </source>
</reference>
<keyword evidence="7" id="KW-0539">Nucleus</keyword>
<dbReference type="EMBL" id="JAFDVH010000003">
    <property type="protein sequence ID" value="KAG7483774.1"/>
    <property type="molecule type" value="Genomic_DNA"/>
</dbReference>
<evidence type="ECO:0000256" key="7">
    <source>
        <dbReference type="ARBA" id="ARBA00023242"/>
    </source>
</evidence>
<dbReference type="InterPro" id="IPR027976">
    <property type="entry name" value="TAF1D"/>
</dbReference>
<dbReference type="AlphaFoldDB" id="A0A9D3TA71"/>
<keyword evidence="6" id="KW-0804">Transcription</keyword>
<evidence type="ECO:0000256" key="6">
    <source>
        <dbReference type="ARBA" id="ARBA00023163"/>
    </source>
</evidence>